<keyword evidence="2" id="KW-0732">Signal</keyword>
<dbReference type="Proteomes" id="UP000292781">
    <property type="component" value="Unassembled WGS sequence"/>
</dbReference>
<feature type="compositionally biased region" description="Low complexity" evidence="1">
    <location>
        <begin position="277"/>
        <end position="288"/>
    </location>
</feature>
<sequence>MPVQRTTLGGLAVLGLAAQIAGLAPSSAAETTLDATYAATLGGFPIASGTLAFAVAPNGEYRATVDAQIRGLAAIIANRSALATASGRASGTQIASKGYSVAIEGGPQSNHVEMSFAGGAVAQLSATELHFPGWDRRVPLLPEHKRNVIDPLAAFVVAVPPGRDPMATANCDHTARVFDGRVRYDLRMVYGARMEVQGKEGYAGPALVCAVNYKAIAGYRPLSPEEEKFERNLEFSIWFVPLAGTQMLVPYKIVVGTPFGLLQVYAYRFEAKGSRSADGGTAATETTGSIPAPTP</sequence>
<feature type="chain" id="PRO_5020474035" evidence="2">
    <location>
        <begin position="29"/>
        <end position="295"/>
    </location>
</feature>
<dbReference type="AlphaFoldDB" id="A0A4Q9VWY3"/>
<evidence type="ECO:0000256" key="1">
    <source>
        <dbReference type="SAM" id="MobiDB-lite"/>
    </source>
</evidence>
<reference evidence="3 4" key="1">
    <citation type="submission" date="2019-02" db="EMBL/GenBank/DDBJ databases">
        <title>Siculibacillus lacustris gen. nov., sp. nov., a new rosette-forming bacterium isolated from a freshwater crater lake (Lake St. Ana, Romania).</title>
        <authorList>
            <person name="Felfoldi T."/>
            <person name="Marton Z."/>
            <person name="Szabo A."/>
            <person name="Mentes A."/>
            <person name="Boka K."/>
            <person name="Marialigeti K."/>
            <person name="Mathe I."/>
            <person name="Koncz M."/>
            <person name="Schumann P."/>
            <person name="Toth E."/>
        </authorList>
    </citation>
    <scope>NUCLEOTIDE SEQUENCE [LARGE SCALE GENOMIC DNA]</scope>
    <source>
        <strain evidence="3 4">SA-279</strain>
    </source>
</reference>
<accession>A0A4Q9VWY3</accession>
<dbReference type="Pfam" id="PF11306">
    <property type="entry name" value="DUF3108"/>
    <property type="match status" value="1"/>
</dbReference>
<dbReference type="RefSeq" id="WP_131306557.1">
    <property type="nucleotide sequence ID" value="NZ_SJFN01000004.1"/>
</dbReference>
<feature type="region of interest" description="Disordered" evidence="1">
    <location>
        <begin position="275"/>
        <end position="295"/>
    </location>
</feature>
<protein>
    <submittedName>
        <fullName evidence="3">DUF3108 domain-containing protein</fullName>
    </submittedName>
</protein>
<name>A0A4Q9VWY3_9HYPH</name>
<comment type="caution">
    <text evidence="3">The sequence shown here is derived from an EMBL/GenBank/DDBJ whole genome shotgun (WGS) entry which is preliminary data.</text>
</comment>
<feature type="signal peptide" evidence="2">
    <location>
        <begin position="1"/>
        <end position="28"/>
    </location>
</feature>
<evidence type="ECO:0000313" key="4">
    <source>
        <dbReference type="Proteomes" id="UP000292781"/>
    </source>
</evidence>
<dbReference type="InterPro" id="IPR021457">
    <property type="entry name" value="DUF3108"/>
</dbReference>
<organism evidence="3 4">
    <name type="scientific">Siculibacillus lacustris</name>
    <dbReference type="NCBI Taxonomy" id="1549641"/>
    <lineage>
        <taxon>Bacteria</taxon>
        <taxon>Pseudomonadati</taxon>
        <taxon>Pseudomonadota</taxon>
        <taxon>Alphaproteobacteria</taxon>
        <taxon>Hyphomicrobiales</taxon>
        <taxon>Ancalomicrobiaceae</taxon>
        <taxon>Siculibacillus</taxon>
    </lineage>
</organism>
<proteinExistence type="predicted"/>
<evidence type="ECO:0000313" key="3">
    <source>
        <dbReference type="EMBL" id="TBW40411.1"/>
    </source>
</evidence>
<dbReference type="EMBL" id="SJFN01000004">
    <property type="protein sequence ID" value="TBW40411.1"/>
    <property type="molecule type" value="Genomic_DNA"/>
</dbReference>
<evidence type="ECO:0000256" key="2">
    <source>
        <dbReference type="SAM" id="SignalP"/>
    </source>
</evidence>
<gene>
    <name evidence="3" type="ORF">EYW49_04315</name>
</gene>
<dbReference type="OrthoDB" id="7630100at2"/>
<keyword evidence="4" id="KW-1185">Reference proteome</keyword>